<evidence type="ECO:0000256" key="1">
    <source>
        <dbReference type="ARBA" id="ARBA00023002"/>
    </source>
</evidence>
<keyword evidence="4" id="KW-1185">Reference proteome</keyword>
<dbReference type="InterPro" id="IPR050982">
    <property type="entry name" value="Auxin_biosynth/cation_transpt"/>
</dbReference>
<gene>
    <name evidence="3" type="ORF">FHR79_000125</name>
</gene>
<feature type="compositionally biased region" description="Pro residues" evidence="2">
    <location>
        <begin position="92"/>
        <end position="101"/>
    </location>
</feature>
<dbReference type="Proteomes" id="UP000582085">
    <property type="component" value="Unassembled WGS sequence"/>
</dbReference>
<reference evidence="3 4" key="1">
    <citation type="submission" date="2020-08" db="EMBL/GenBank/DDBJ databases">
        <title>The Agave Microbiome: Exploring the role of microbial communities in plant adaptations to desert environments.</title>
        <authorList>
            <person name="Partida-Martinez L.P."/>
        </authorList>
    </citation>
    <scope>NUCLEOTIDE SEQUENCE [LARGE SCALE GENOMIC DNA]</scope>
    <source>
        <strain evidence="3 4">RAT4</strain>
    </source>
</reference>
<dbReference type="SUPFAM" id="SSF51905">
    <property type="entry name" value="FAD/NAD(P)-binding domain"/>
    <property type="match status" value="2"/>
</dbReference>
<feature type="region of interest" description="Disordered" evidence="2">
    <location>
        <begin position="86"/>
        <end position="105"/>
    </location>
</feature>
<dbReference type="InterPro" id="IPR036188">
    <property type="entry name" value="FAD/NAD-bd_sf"/>
</dbReference>
<dbReference type="EMBL" id="JACJIO010000001">
    <property type="protein sequence ID" value="MBA9080043.1"/>
    <property type="molecule type" value="Genomic_DNA"/>
</dbReference>
<dbReference type="RefSeq" id="WP_182488338.1">
    <property type="nucleotide sequence ID" value="NZ_JACJIO010000001.1"/>
</dbReference>
<protein>
    <submittedName>
        <fullName evidence="3">Thioredoxin reductase</fullName>
    </submittedName>
</protein>
<sequence length="404" mass="42016">MTAPLTSPPAATASPDPVDVAVIGAGQAGLAVGYFLARAARAARDVDRGRRPGPPPSFVLLDASAHPGGAWPHHWDSLRLFSPAEHSSLPGRPMPPSPGPGTPDAGHVVAYLADYEDRYGLPVRRGVRVAEVTHDAAASPPFTLRLEDGTALSARAVVSATGSFTRPFVPALPGADRFGGTQRHSAAYRSPDAFAGRRVLVVGGGNSGTQIAADLLLAGVATTWATRRPPRFMPDDVDGRVLFDRASARVLGRSEARVGDLGDIVMVPSVIRARDEAGLHAVPAPTALTPDGVRWDHDAGASHGWPAASRAAARVRGTEHPVDDVVWCTGFRADLRHLRSLELTRRPSGAPATERALPTASVDVPGLHLLGYDDWCGAASATLAGVGVHARRAVDAILAGLTAG</sequence>
<dbReference type="PRINTS" id="PR00411">
    <property type="entry name" value="PNDRDTASEI"/>
</dbReference>
<evidence type="ECO:0000313" key="4">
    <source>
        <dbReference type="Proteomes" id="UP000582085"/>
    </source>
</evidence>
<evidence type="ECO:0000313" key="3">
    <source>
        <dbReference type="EMBL" id="MBA9080043.1"/>
    </source>
</evidence>
<evidence type="ECO:0000256" key="2">
    <source>
        <dbReference type="SAM" id="MobiDB-lite"/>
    </source>
</evidence>
<name>A0ABR6DVC4_9MICC</name>
<dbReference type="PANTHER" id="PTHR43539">
    <property type="entry name" value="FLAVIN-BINDING MONOOXYGENASE-LIKE PROTEIN (AFU_ORTHOLOGUE AFUA_4G09220)"/>
    <property type="match status" value="1"/>
</dbReference>
<proteinExistence type="predicted"/>
<accession>A0ABR6DVC4</accession>
<keyword evidence="1" id="KW-0560">Oxidoreductase</keyword>
<organism evidence="3 4">
    <name type="scientific">Micrococcus aloeverae</name>
    <dbReference type="NCBI Taxonomy" id="1391911"/>
    <lineage>
        <taxon>Bacteria</taxon>
        <taxon>Bacillati</taxon>
        <taxon>Actinomycetota</taxon>
        <taxon>Actinomycetes</taxon>
        <taxon>Micrococcales</taxon>
        <taxon>Micrococcaceae</taxon>
        <taxon>Micrococcus</taxon>
    </lineage>
</organism>
<dbReference type="PRINTS" id="PR00368">
    <property type="entry name" value="FADPNR"/>
</dbReference>
<dbReference type="PANTHER" id="PTHR43539:SF78">
    <property type="entry name" value="FLAVIN-CONTAINING MONOOXYGENASE"/>
    <property type="match status" value="1"/>
</dbReference>
<dbReference type="Gene3D" id="3.50.50.60">
    <property type="entry name" value="FAD/NAD(P)-binding domain"/>
    <property type="match status" value="1"/>
</dbReference>
<comment type="caution">
    <text evidence="3">The sequence shown here is derived from an EMBL/GenBank/DDBJ whole genome shotgun (WGS) entry which is preliminary data.</text>
</comment>
<dbReference type="Pfam" id="PF13738">
    <property type="entry name" value="Pyr_redox_3"/>
    <property type="match status" value="1"/>
</dbReference>